<evidence type="ECO:0000256" key="4">
    <source>
        <dbReference type="ARBA" id="ARBA00022691"/>
    </source>
</evidence>
<evidence type="ECO:0000259" key="7">
    <source>
        <dbReference type="Pfam" id="PF07669"/>
    </source>
</evidence>
<name>A0ABT9JVT9_9PROT</name>
<dbReference type="EMBL" id="JAVCAP010000031">
    <property type="protein sequence ID" value="MDP8568710.1"/>
    <property type="molecule type" value="Genomic_DNA"/>
</dbReference>
<feature type="domain" description="Type ISP restriction-modification enzyme LLaBIII C-terminal specificity" evidence="8">
    <location>
        <begin position="726"/>
        <end position="1091"/>
    </location>
</feature>
<evidence type="ECO:0000313" key="9">
    <source>
        <dbReference type="EMBL" id="MDP8568710.1"/>
    </source>
</evidence>
<reference evidence="10" key="1">
    <citation type="journal article" date="2019" name="Int. J. Syst. Evol. Microbiol.">
        <title>The Global Catalogue of Microorganisms (GCM) 10K type strain sequencing project: providing services to taxonomists for standard genome sequencing and annotation.</title>
        <authorList>
            <consortium name="The Broad Institute Genomics Platform"/>
            <consortium name="The Broad Institute Genome Sequencing Center for Infectious Disease"/>
            <person name="Wu L."/>
            <person name="Ma J."/>
        </authorList>
    </citation>
    <scope>NUCLEOTIDE SEQUENCE [LARGE SCALE GENOMIC DNA]</scope>
    <source>
        <strain evidence="10">VKM B-3159</strain>
    </source>
</reference>
<dbReference type="PANTHER" id="PTHR33841:SF1">
    <property type="entry name" value="DNA METHYLTRANSFERASE A"/>
    <property type="match status" value="1"/>
</dbReference>
<evidence type="ECO:0000256" key="5">
    <source>
        <dbReference type="ARBA" id="ARBA00047942"/>
    </source>
</evidence>
<sequence length="1099" mass="126163">MTLNDYIQIVNQRYQAGNATEHSYRGDLQNLLQALLPNVDITNEPKRIGCGAPDYIISRKGKDIPIGYIEAKDVVEDINAKKHQAQFERYKAALDNLIITDYLQFQFYKDGKLIETIKIAQFNNGTIQALSQNFERFQALVQNFALVVTQSIKSPTKLAAMMAAKAKLMAQVIFDALQQDDEQQQNSELQAQREAFKNILIHDIDNAQFADIYAQTIAYGLFAARYHDPTLPTFSREEAATLIPKSNPFLRKLFQTVATYSLDDNVGERLLWIVEELVQVFLATDVAKIMQSFGKSTRQQDPIVHFYETFLAEYDPKLRKARGVWYTPEPVVDFIVRAVDDILKTKFNLPQGLADTSKITREIESIEPGSKGKPVKKTKTFHRVQILDPATGTGTFLAKTVEHIYQNNFASMQGMWPAYVKEHLIPRLNGFELLMTSYAMAHLKLDMLLTQTGYQAENNNERFQIYLTNSLEEHHPDTGTLFASWLSSEANEANHIKRDAPVMVVIGNPPYSVSSSNKSDWIQNLLKDYKKDLNERNIQPLSDDYIKFIRFGQHFIDKNGEGVLAYISNNSFIDGLIHRQMRKHLLESFDEIYILDLHGNAKKKETAPDGSKDENVFDIMQGVSINLFVKHNAVIPAKAGSQVEPEQTPKMDSRLRENDDAETKPLAKVFHHSLYGKREAKYEALNAGGFETLPWQEISYKTPEFLFIQKDAEVEQAYKQGFSINELFPLNSSGISTHRDHFVVDMHKEKLAQRIQHFYDLSVSDDAIKNEVALKDNRDWQLSSARKSSKFDDHLIKTVTYRPFDNQFIYYDGNLIDFGRQKVMQHLLAGENFAFVCLRQSRNMEQGTFFITKDLVIKDTISLLDRCSTFPLYTYPDSTDLLAKTTRTPNLNMQIVNTIAQGLGLTFTTEKTSPVIPAKAGIHVELKQNQKMDSHFHGNDEQTFAPIDLLDYIYAVLHSPRYRETYKEFLKIDFPRVPYPNNTETFWQLVALGSELRKTHLLETAANSTMIYPVSGNHVVGKLRYEDSKVYINETQYFDHVPALAWNFYIGGYQPAQKWLKDRKDRTLTREDIQHYQRIIHALCETDRLMQAVDKVFEV</sequence>
<dbReference type="PANTHER" id="PTHR33841">
    <property type="entry name" value="DNA METHYLTRANSFERASE YEEA-RELATED"/>
    <property type="match status" value="1"/>
</dbReference>
<keyword evidence="2" id="KW-0489">Methyltransferase</keyword>
<dbReference type="InterPro" id="IPR050953">
    <property type="entry name" value="N4_N6_ade-DNA_methylase"/>
</dbReference>
<dbReference type="Pfam" id="PF18135">
    <property type="entry name" value="Type_ISP_C"/>
    <property type="match status" value="1"/>
</dbReference>
<evidence type="ECO:0000256" key="2">
    <source>
        <dbReference type="ARBA" id="ARBA00022603"/>
    </source>
</evidence>
<organism evidence="9 10">
    <name type="scientific">Methylophilus aquaticus</name>
    <dbReference type="NCBI Taxonomy" id="1971610"/>
    <lineage>
        <taxon>Bacteria</taxon>
        <taxon>Pseudomonadati</taxon>
        <taxon>Pseudomonadota</taxon>
        <taxon>Betaproteobacteria</taxon>
        <taxon>Nitrosomonadales</taxon>
        <taxon>Methylophilaceae</taxon>
        <taxon>Methylophilus</taxon>
    </lineage>
</organism>
<feature type="domain" description="Type II methyltransferase M.TaqI-like" evidence="7">
    <location>
        <begin position="437"/>
        <end position="597"/>
    </location>
</feature>
<keyword evidence="10" id="KW-1185">Reference proteome</keyword>
<dbReference type="RefSeq" id="WP_306390455.1">
    <property type="nucleotide sequence ID" value="NZ_JAVCAP010000031.1"/>
</dbReference>
<dbReference type="Gene3D" id="3.40.50.150">
    <property type="entry name" value="Vaccinia Virus protein VP39"/>
    <property type="match status" value="1"/>
</dbReference>
<protein>
    <recommendedName>
        <fullName evidence="1">site-specific DNA-methyltransferase (adenine-specific)</fullName>
        <ecNumber evidence="1">2.1.1.72</ecNumber>
    </recommendedName>
</protein>
<dbReference type="InterPro" id="IPR029063">
    <property type="entry name" value="SAM-dependent_MTases_sf"/>
</dbReference>
<dbReference type="SUPFAM" id="SSF53335">
    <property type="entry name" value="S-adenosyl-L-methionine-dependent methyltransferases"/>
    <property type="match status" value="1"/>
</dbReference>
<dbReference type="PRINTS" id="PR00507">
    <property type="entry name" value="N12N6MTFRASE"/>
</dbReference>
<evidence type="ECO:0000256" key="3">
    <source>
        <dbReference type="ARBA" id="ARBA00022679"/>
    </source>
</evidence>
<feature type="region of interest" description="Disordered" evidence="6">
    <location>
        <begin position="639"/>
        <end position="659"/>
    </location>
</feature>
<dbReference type="EC" id="2.1.1.72" evidence="1"/>
<gene>
    <name evidence="9" type="ORF">Q9291_12700</name>
</gene>
<evidence type="ECO:0000256" key="1">
    <source>
        <dbReference type="ARBA" id="ARBA00011900"/>
    </source>
</evidence>
<keyword evidence="3" id="KW-0808">Transferase</keyword>
<keyword evidence="4" id="KW-0949">S-adenosyl-L-methionine</keyword>
<dbReference type="Pfam" id="PF07669">
    <property type="entry name" value="Eco57I"/>
    <property type="match status" value="1"/>
</dbReference>
<feature type="compositionally biased region" description="Basic and acidic residues" evidence="6">
    <location>
        <begin position="647"/>
        <end position="659"/>
    </location>
</feature>
<evidence type="ECO:0000313" key="10">
    <source>
        <dbReference type="Proteomes" id="UP001225906"/>
    </source>
</evidence>
<dbReference type="Proteomes" id="UP001225906">
    <property type="component" value="Unassembled WGS sequence"/>
</dbReference>
<dbReference type="InterPro" id="IPR011639">
    <property type="entry name" value="MethylTrfase_TaqI-like_dom"/>
</dbReference>
<evidence type="ECO:0000256" key="6">
    <source>
        <dbReference type="SAM" id="MobiDB-lite"/>
    </source>
</evidence>
<comment type="caution">
    <text evidence="9">The sequence shown here is derived from an EMBL/GenBank/DDBJ whole genome shotgun (WGS) entry which is preliminary data.</text>
</comment>
<proteinExistence type="predicted"/>
<dbReference type="InterPro" id="IPR041635">
    <property type="entry name" value="Type_ISP_LLaBIII_C"/>
</dbReference>
<evidence type="ECO:0000259" key="8">
    <source>
        <dbReference type="Pfam" id="PF18135"/>
    </source>
</evidence>
<accession>A0ABT9JVT9</accession>
<comment type="catalytic activity">
    <reaction evidence="5">
        <text>a 2'-deoxyadenosine in DNA + S-adenosyl-L-methionine = an N(6)-methyl-2'-deoxyadenosine in DNA + S-adenosyl-L-homocysteine + H(+)</text>
        <dbReference type="Rhea" id="RHEA:15197"/>
        <dbReference type="Rhea" id="RHEA-COMP:12418"/>
        <dbReference type="Rhea" id="RHEA-COMP:12419"/>
        <dbReference type="ChEBI" id="CHEBI:15378"/>
        <dbReference type="ChEBI" id="CHEBI:57856"/>
        <dbReference type="ChEBI" id="CHEBI:59789"/>
        <dbReference type="ChEBI" id="CHEBI:90615"/>
        <dbReference type="ChEBI" id="CHEBI:90616"/>
        <dbReference type="EC" id="2.1.1.72"/>
    </reaction>
</comment>